<keyword evidence="1" id="KW-0472">Membrane</keyword>
<evidence type="ECO:0000313" key="3">
    <source>
        <dbReference type="Proteomes" id="UP000295680"/>
    </source>
</evidence>
<organism evidence="2 3">
    <name type="scientific">Actinocrispum wychmicini</name>
    <dbReference type="NCBI Taxonomy" id="1213861"/>
    <lineage>
        <taxon>Bacteria</taxon>
        <taxon>Bacillati</taxon>
        <taxon>Actinomycetota</taxon>
        <taxon>Actinomycetes</taxon>
        <taxon>Pseudonocardiales</taxon>
        <taxon>Pseudonocardiaceae</taxon>
        <taxon>Actinocrispum</taxon>
    </lineage>
</organism>
<name>A0A4R2JHW0_9PSEU</name>
<dbReference type="OrthoDB" id="5241899at2"/>
<dbReference type="RefSeq" id="WP_132122220.1">
    <property type="nucleotide sequence ID" value="NZ_SLWS01000007.1"/>
</dbReference>
<dbReference type="AlphaFoldDB" id="A0A4R2JHW0"/>
<sequence>MSDNAATRPRAGNAANLLTVLFSTWLLGGVLADVLAHNNIRKLETFFTPWHAALYSGFLATAAWVGWIVRRNLMAGRRGFDAIPTGYGLGVAGVALFLVAGAGDLAWHTIFGIEQNTRILFSPTHLLLITALSLIFTSPLRDALTDPAIPDAPSTRRLLPAMLGLAFAGAAIMVLLQYGNMLLLTPDRVVDALDRDGKGSGASSVALELIVTNVALLFPLLIIGRRWTIPFGTATIMYAVFGVQAAVLRTPMVLVTVVLCGLGVDLLAMRLRPGPSRRRAFWAFGALAPVVTWAVFFAVGFIEAGRLPGVVEFWTGMPVVAGLLGLLFAALLLPGAGALGGAGVEPAVSHETTPTAR</sequence>
<feature type="transmembrane region" description="Helical" evidence="1">
    <location>
        <begin position="48"/>
        <end position="67"/>
    </location>
</feature>
<keyword evidence="1" id="KW-1133">Transmembrane helix</keyword>
<feature type="transmembrane region" description="Helical" evidence="1">
    <location>
        <begin position="281"/>
        <end position="302"/>
    </location>
</feature>
<reference evidence="2 3" key="1">
    <citation type="submission" date="2019-03" db="EMBL/GenBank/DDBJ databases">
        <title>Genomic Encyclopedia of Type Strains, Phase IV (KMG-IV): sequencing the most valuable type-strain genomes for metagenomic binning, comparative biology and taxonomic classification.</title>
        <authorList>
            <person name="Goeker M."/>
        </authorList>
    </citation>
    <scope>NUCLEOTIDE SEQUENCE [LARGE SCALE GENOMIC DNA]</scope>
    <source>
        <strain evidence="2 3">DSM 45934</strain>
    </source>
</reference>
<feature type="transmembrane region" description="Helical" evidence="1">
    <location>
        <begin position="252"/>
        <end position="269"/>
    </location>
</feature>
<feature type="transmembrane region" description="Helical" evidence="1">
    <location>
        <begin position="199"/>
        <end position="222"/>
    </location>
</feature>
<gene>
    <name evidence="2" type="ORF">EV192_107414</name>
</gene>
<protein>
    <submittedName>
        <fullName evidence="2">Uncharacterized protein</fullName>
    </submittedName>
</protein>
<feature type="transmembrane region" description="Helical" evidence="1">
    <location>
        <begin position="158"/>
        <end position="179"/>
    </location>
</feature>
<keyword evidence="3" id="KW-1185">Reference proteome</keyword>
<dbReference type="EMBL" id="SLWS01000007">
    <property type="protein sequence ID" value="TCO55989.1"/>
    <property type="molecule type" value="Genomic_DNA"/>
</dbReference>
<feature type="transmembrane region" description="Helical" evidence="1">
    <location>
        <begin position="229"/>
        <end position="246"/>
    </location>
</feature>
<comment type="caution">
    <text evidence="2">The sequence shown here is derived from an EMBL/GenBank/DDBJ whole genome shotgun (WGS) entry which is preliminary data.</text>
</comment>
<evidence type="ECO:0000313" key="2">
    <source>
        <dbReference type="EMBL" id="TCO55989.1"/>
    </source>
</evidence>
<dbReference type="Proteomes" id="UP000295680">
    <property type="component" value="Unassembled WGS sequence"/>
</dbReference>
<keyword evidence="1" id="KW-0812">Transmembrane</keyword>
<evidence type="ECO:0000256" key="1">
    <source>
        <dbReference type="SAM" id="Phobius"/>
    </source>
</evidence>
<feature type="transmembrane region" description="Helical" evidence="1">
    <location>
        <begin position="87"/>
        <end position="107"/>
    </location>
</feature>
<accession>A0A4R2JHW0</accession>
<feature type="transmembrane region" description="Helical" evidence="1">
    <location>
        <begin position="314"/>
        <end position="333"/>
    </location>
</feature>
<feature type="transmembrane region" description="Helical" evidence="1">
    <location>
        <begin position="119"/>
        <end position="137"/>
    </location>
</feature>
<proteinExistence type="predicted"/>